<evidence type="ECO:0000313" key="2">
    <source>
        <dbReference type="EMBL" id="KRX21070.1"/>
    </source>
</evidence>
<dbReference type="Proteomes" id="UP000054630">
    <property type="component" value="Unassembled WGS sequence"/>
</dbReference>
<proteinExistence type="predicted"/>
<gene>
    <name evidence="2" type="ORF">T07_3615</name>
</gene>
<dbReference type="AlphaFoldDB" id="A0A0V0S2U8"/>
<organism evidence="2 3">
    <name type="scientific">Trichinella nelsoni</name>
    <dbReference type="NCBI Taxonomy" id="6336"/>
    <lineage>
        <taxon>Eukaryota</taxon>
        <taxon>Metazoa</taxon>
        <taxon>Ecdysozoa</taxon>
        <taxon>Nematoda</taxon>
        <taxon>Enoplea</taxon>
        <taxon>Dorylaimia</taxon>
        <taxon>Trichinellida</taxon>
        <taxon>Trichinellidae</taxon>
        <taxon>Trichinella</taxon>
    </lineage>
</organism>
<protein>
    <submittedName>
        <fullName evidence="2">Uncharacterized protein</fullName>
    </submittedName>
</protein>
<keyword evidence="3" id="KW-1185">Reference proteome</keyword>
<name>A0A0V0S2U8_9BILA</name>
<evidence type="ECO:0000256" key="1">
    <source>
        <dbReference type="SAM" id="Phobius"/>
    </source>
</evidence>
<keyword evidence="1" id="KW-0812">Transmembrane</keyword>
<evidence type="ECO:0000313" key="3">
    <source>
        <dbReference type="Proteomes" id="UP000054630"/>
    </source>
</evidence>
<accession>A0A0V0S2U8</accession>
<keyword evidence="1" id="KW-0472">Membrane</keyword>
<reference evidence="2 3" key="1">
    <citation type="submission" date="2015-01" db="EMBL/GenBank/DDBJ databases">
        <title>Evolution of Trichinella species and genotypes.</title>
        <authorList>
            <person name="Korhonen P.K."/>
            <person name="Edoardo P."/>
            <person name="Giuseppe L.R."/>
            <person name="Gasser R.B."/>
        </authorList>
    </citation>
    <scope>NUCLEOTIDE SEQUENCE [LARGE SCALE GENOMIC DNA]</scope>
    <source>
        <strain evidence="2">ISS37</strain>
    </source>
</reference>
<feature type="transmembrane region" description="Helical" evidence="1">
    <location>
        <begin position="12"/>
        <end position="31"/>
    </location>
</feature>
<sequence>MALLYNCLYKQFFFIYFLELKYSFFCLVKLYRHNKRQIDDRQLNAHVAAVFTVKRVAQMTWENLCKLMIHHNEKLYFSTESQRHVHRTQRTV</sequence>
<keyword evidence="1" id="KW-1133">Transmembrane helix</keyword>
<dbReference type="EMBL" id="JYDL01000042">
    <property type="protein sequence ID" value="KRX21070.1"/>
    <property type="molecule type" value="Genomic_DNA"/>
</dbReference>
<comment type="caution">
    <text evidence="2">The sequence shown here is derived from an EMBL/GenBank/DDBJ whole genome shotgun (WGS) entry which is preliminary data.</text>
</comment>